<feature type="transmembrane region" description="Helical" evidence="7">
    <location>
        <begin position="232"/>
        <end position="251"/>
    </location>
</feature>
<feature type="transmembrane region" description="Helical" evidence="7">
    <location>
        <begin position="461"/>
        <end position="484"/>
    </location>
</feature>
<dbReference type="PANTHER" id="PTHR16189:SF0">
    <property type="entry name" value="TRANSMEMBRANE PROTEIN 104"/>
    <property type="match status" value="1"/>
</dbReference>
<evidence type="ECO:0000256" key="6">
    <source>
        <dbReference type="ARBA" id="ARBA00038166"/>
    </source>
</evidence>
<feature type="domain" description="Amino acid transporter transmembrane" evidence="8">
    <location>
        <begin position="8"/>
        <end position="64"/>
    </location>
</feature>
<reference evidence="9 10" key="1">
    <citation type="submission" date="2015-09" db="EMBL/GenBank/DDBJ databases">
        <title>Draft genome of the scarab beetle Oryctes borbonicus.</title>
        <authorList>
            <person name="Meyer J.M."/>
            <person name="Markov G.V."/>
            <person name="Baskaran P."/>
            <person name="Herrmann M."/>
            <person name="Sommer R.J."/>
            <person name="Roedelsperger C."/>
        </authorList>
    </citation>
    <scope>NUCLEOTIDE SEQUENCE [LARGE SCALE GENOMIC DNA]</scope>
    <source>
        <strain evidence="9">OB123</strain>
        <tissue evidence="9">Whole animal</tissue>
    </source>
</reference>
<feature type="domain" description="Amino acid transporter transmembrane" evidence="8">
    <location>
        <begin position="125"/>
        <end position="474"/>
    </location>
</feature>
<evidence type="ECO:0000256" key="3">
    <source>
        <dbReference type="ARBA" id="ARBA00022989"/>
    </source>
</evidence>
<evidence type="ECO:0000259" key="8">
    <source>
        <dbReference type="Pfam" id="PF01490"/>
    </source>
</evidence>
<dbReference type="Proteomes" id="UP000051574">
    <property type="component" value="Unassembled WGS sequence"/>
</dbReference>
<feature type="transmembrane region" description="Helical" evidence="7">
    <location>
        <begin position="122"/>
        <end position="147"/>
    </location>
</feature>
<evidence type="ECO:0000313" key="10">
    <source>
        <dbReference type="Proteomes" id="UP000051574"/>
    </source>
</evidence>
<evidence type="ECO:0000256" key="2">
    <source>
        <dbReference type="ARBA" id="ARBA00022692"/>
    </source>
</evidence>
<protein>
    <submittedName>
        <fullName evidence="9">Amino acid transporter</fullName>
    </submittedName>
</protein>
<evidence type="ECO:0000313" key="9">
    <source>
        <dbReference type="EMBL" id="KRT85192.1"/>
    </source>
</evidence>
<comment type="subcellular location">
    <subcellularLocation>
        <location evidence="1">Membrane</location>
        <topology evidence="1">Multi-pass membrane protein</topology>
    </subcellularLocation>
</comment>
<keyword evidence="2 7" id="KW-0812">Transmembrane</keyword>
<feature type="transmembrane region" description="Helical" evidence="7">
    <location>
        <begin position="421"/>
        <end position="440"/>
    </location>
</feature>
<keyword evidence="5" id="KW-0325">Glycoprotein</keyword>
<evidence type="ECO:0000256" key="7">
    <source>
        <dbReference type="SAM" id="Phobius"/>
    </source>
</evidence>
<feature type="transmembrane region" description="Helical" evidence="7">
    <location>
        <begin position="263"/>
        <end position="283"/>
    </location>
</feature>
<dbReference type="AlphaFoldDB" id="A0A0T6BCW2"/>
<gene>
    <name evidence="9" type="ORF">AMK59_687</name>
</gene>
<feature type="transmembrane region" description="Helical" evidence="7">
    <location>
        <begin position="346"/>
        <end position="369"/>
    </location>
</feature>
<feature type="transmembrane region" description="Helical" evidence="7">
    <location>
        <begin position="200"/>
        <end position="220"/>
    </location>
</feature>
<comment type="caution">
    <text evidence="9">The sequence shown here is derived from an EMBL/GenBank/DDBJ whole genome shotgun (WGS) entry which is preliminary data.</text>
</comment>
<feature type="transmembrane region" description="Helical" evidence="7">
    <location>
        <begin position="12"/>
        <end position="33"/>
    </location>
</feature>
<keyword evidence="3 7" id="KW-1133">Transmembrane helix</keyword>
<feature type="transmembrane region" description="Helical" evidence="7">
    <location>
        <begin position="39"/>
        <end position="70"/>
    </location>
</feature>
<dbReference type="InterPro" id="IPR013057">
    <property type="entry name" value="AA_transpt_TM"/>
</dbReference>
<dbReference type="GO" id="GO:0016020">
    <property type="term" value="C:membrane"/>
    <property type="evidence" value="ECO:0007669"/>
    <property type="project" value="UniProtKB-SubCell"/>
</dbReference>
<evidence type="ECO:0000256" key="5">
    <source>
        <dbReference type="ARBA" id="ARBA00023180"/>
    </source>
</evidence>
<sequence>MPASESTYSSWVGVIYVFNLIVGTGALTLPSAFAKAGWLLSTILLILLAIVSFITVTFIIECIACANATVQWRMIQSHKIDEESEAMIDSASDRDDTDEHTAIIQSNRSRSRYYSLNEKMGLGYIASLYFNRWGIILFYISLCIYLYGDLAIYAAAIGKSLADVMCTNNVTGESSLQLWNAMDEFEDLCWMNSNFKKIDVYRISVAVFSVLVGPFAYFNVQKTKYVQIFTTTMRWCAFIIMVTLACIRIDVKGQQGFPDMFEFNGLAALLGASVYSFMCHHSLPDLVAPFADKQRVIRQLGFDYILICAFYLLLALTGTFAFKELYDLYTLNFVPGPDSSIFMKILMYYLSLFPVFTLSTSFPIIALTLQNNLKARFLDLNTLEHYNFVLRRLTFPTIAVIPPVLVALYTHNLHTLVKFTGAYAGACIQYFIPAFLVLFARKQCQRDLGSSLNKYGSMFRSLFWIVLVICWGIVCIILVTVNFFSN</sequence>
<feature type="transmembrane region" description="Helical" evidence="7">
    <location>
        <begin position="304"/>
        <end position="326"/>
    </location>
</feature>
<dbReference type="OrthoDB" id="294541at2759"/>
<evidence type="ECO:0000256" key="1">
    <source>
        <dbReference type="ARBA" id="ARBA00004141"/>
    </source>
</evidence>
<organism evidence="9 10">
    <name type="scientific">Oryctes borbonicus</name>
    <dbReference type="NCBI Taxonomy" id="1629725"/>
    <lineage>
        <taxon>Eukaryota</taxon>
        <taxon>Metazoa</taxon>
        <taxon>Ecdysozoa</taxon>
        <taxon>Arthropoda</taxon>
        <taxon>Hexapoda</taxon>
        <taxon>Insecta</taxon>
        <taxon>Pterygota</taxon>
        <taxon>Neoptera</taxon>
        <taxon>Endopterygota</taxon>
        <taxon>Coleoptera</taxon>
        <taxon>Polyphaga</taxon>
        <taxon>Scarabaeiformia</taxon>
        <taxon>Scarabaeidae</taxon>
        <taxon>Dynastinae</taxon>
        <taxon>Oryctes</taxon>
    </lineage>
</organism>
<dbReference type="Gene3D" id="1.20.1740.10">
    <property type="entry name" value="Amino acid/polyamine transporter I"/>
    <property type="match status" value="1"/>
</dbReference>
<comment type="similarity">
    <text evidence="6">Belongs to the TMEM104 family.</text>
</comment>
<keyword evidence="4 7" id="KW-0472">Membrane</keyword>
<accession>A0A0T6BCW2</accession>
<evidence type="ECO:0000256" key="4">
    <source>
        <dbReference type="ARBA" id="ARBA00023136"/>
    </source>
</evidence>
<dbReference type="EMBL" id="LJIG01001748">
    <property type="protein sequence ID" value="KRT85192.1"/>
    <property type="molecule type" value="Genomic_DNA"/>
</dbReference>
<proteinExistence type="inferred from homology"/>
<name>A0A0T6BCW2_9SCAR</name>
<dbReference type="PANTHER" id="PTHR16189">
    <property type="entry name" value="TRANSMEMBRANE PROTEIN 104-RELATED"/>
    <property type="match status" value="1"/>
</dbReference>
<feature type="transmembrane region" description="Helical" evidence="7">
    <location>
        <begin position="389"/>
        <end position="409"/>
    </location>
</feature>
<keyword evidence="10" id="KW-1185">Reference proteome</keyword>
<dbReference type="Pfam" id="PF01490">
    <property type="entry name" value="Aa_trans"/>
    <property type="match status" value="2"/>
</dbReference>